<evidence type="ECO:0008006" key="3">
    <source>
        <dbReference type="Google" id="ProtNLM"/>
    </source>
</evidence>
<organism evidence="1 2">
    <name type="scientific">Kitasatospora gansuensis</name>
    <dbReference type="NCBI Taxonomy" id="258050"/>
    <lineage>
        <taxon>Bacteria</taxon>
        <taxon>Bacillati</taxon>
        <taxon>Actinomycetota</taxon>
        <taxon>Actinomycetes</taxon>
        <taxon>Kitasatosporales</taxon>
        <taxon>Streptomycetaceae</taxon>
        <taxon>Kitasatospora</taxon>
    </lineage>
</organism>
<dbReference type="SUPFAM" id="SSF54909">
    <property type="entry name" value="Dimeric alpha+beta barrel"/>
    <property type="match status" value="2"/>
</dbReference>
<accession>A0A7W7WI59</accession>
<sequence length="226" mass="25324">MRTTVTLTRTAPESEQDITGAFARFDASPAPASLGTLRRQLFGYHDLLVHIQDFASEQPAVPGIELKADPDFGRLTEDLAPLLSAYEEGAELAPLDAMATRFYAWQGKPVAAGEVLHSTVIVNRMDPVVIPEVSRLFAELDATDFPHHMGTRRRQLFNLGGVYFHIQDFVLADGYALIDQAWKEADPRFIKICRELEPLVKVYDPATWRSTADQVGTRFYRWEASA</sequence>
<dbReference type="RefSeq" id="WP_184918112.1">
    <property type="nucleotide sequence ID" value="NZ_JACHJR010000001.1"/>
</dbReference>
<dbReference type="Proteomes" id="UP000573327">
    <property type="component" value="Unassembled WGS sequence"/>
</dbReference>
<evidence type="ECO:0000313" key="2">
    <source>
        <dbReference type="Proteomes" id="UP000573327"/>
    </source>
</evidence>
<protein>
    <recommendedName>
        <fullName evidence="3">Polyketide synthesis cyclase</fullName>
    </recommendedName>
</protein>
<dbReference type="EMBL" id="JACHJR010000001">
    <property type="protein sequence ID" value="MBB4948462.1"/>
    <property type="molecule type" value="Genomic_DNA"/>
</dbReference>
<dbReference type="InterPro" id="IPR011008">
    <property type="entry name" value="Dimeric_a/b-barrel"/>
</dbReference>
<gene>
    <name evidence="1" type="ORF">F4556_003997</name>
</gene>
<dbReference type="Pfam" id="PF04673">
    <property type="entry name" value="Cyclase_polyket"/>
    <property type="match status" value="2"/>
</dbReference>
<dbReference type="AlphaFoldDB" id="A0A7W7WI59"/>
<dbReference type="InterPro" id="IPR006765">
    <property type="entry name" value="Polyketide_synth_cyclase"/>
</dbReference>
<keyword evidence="2" id="KW-1185">Reference proteome</keyword>
<evidence type="ECO:0000313" key="1">
    <source>
        <dbReference type="EMBL" id="MBB4948462.1"/>
    </source>
</evidence>
<name>A0A7W7WI59_9ACTN</name>
<dbReference type="InterPro" id="IPR038474">
    <property type="entry name" value="Polyketide_synth_cyclase_sf"/>
</dbReference>
<proteinExistence type="predicted"/>
<comment type="caution">
    <text evidence="1">The sequence shown here is derived from an EMBL/GenBank/DDBJ whole genome shotgun (WGS) entry which is preliminary data.</text>
</comment>
<reference evidence="1 2" key="1">
    <citation type="submission" date="2020-08" db="EMBL/GenBank/DDBJ databases">
        <title>Sequencing the genomes of 1000 actinobacteria strains.</title>
        <authorList>
            <person name="Klenk H.-P."/>
        </authorList>
    </citation>
    <scope>NUCLEOTIDE SEQUENCE [LARGE SCALE GENOMIC DNA]</scope>
    <source>
        <strain evidence="1 2">DSM 44786</strain>
    </source>
</reference>
<dbReference type="Gene3D" id="3.30.70.1090">
    <property type="entry name" value="Dimeric alpha+beta barrel"/>
    <property type="match status" value="2"/>
</dbReference>
<dbReference type="GO" id="GO:0030639">
    <property type="term" value="P:polyketide biosynthetic process"/>
    <property type="evidence" value="ECO:0007669"/>
    <property type="project" value="InterPro"/>
</dbReference>